<evidence type="ECO:0000313" key="1">
    <source>
        <dbReference type="EMBL" id="CAJ1974731.1"/>
    </source>
</evidence>
<accession>A0AA86TE10</accession>
<keyword evidence="2" id="KW-1185">Reference proteome</keyword>
<dbReference type="Proteomes" id="UP001189624">
    <property type="component" value="Chromosome 9"/>
</dbReference>
<organism evidence="1 2">
    <name type="scientific">Sphenostylis stenocarpa</name>
    <dbReference type="NCBI Taxonomy" id="92480"/>
    <lineage>
        <taxon>Eukaryota</taxon>
        <taxon>Viridiplantae</taxon>
        <taxon>Streptophyta</taxon>
        <taxon>Embryophyta</taxon>
        <taxon>Tracheophyta</taxon>
        <taxon>Spermatophyta</taxon>
        <taxon>Magnoliopsida</taxon>
        <taxon>eudicotyledons</taxon>
        <taxon>Gunneridae</taxon>
        <taxon>Pentapetalae</taxon>
        <taxon>rosids</taxon>
        <taxon>fabids</taxon>
        <taxon>Fabales</taxon>
        <taxon>Fabaceae</taxon>
        <taxon>Papilionoideae</taxon>
        <taxon>50 kb inversion clade</taxon>
        <taxon>NPAAA clade</taxon>
        <taxon>indigoferoid/millettioid clade</taxon>
        <taxon>Phaseoleae</taxon>
        <taxon>Sphenostylis</taxon>
    </lineage>
</organism>
<name>A0AA86TE10_9FABA</name>
<proteinExistence type="predicted"/>
<evidence type="ECO:0000313" key="2">
    <source>
        <dbReference type="Proteomes" id="UP001189624"/>
    </source>
</evidence>
<gene>
    <name evidence="1" type="ORF">AYBTSS11_LOCUS26812</name>
</gene>
<dbReference type="AlphaFoldDB" id="A0AA86TE10"/>
<feature type="non-terminal residue" evidence="1">
    <location>
        <position position="110"/>
    </location>
</feature>
<dbReference type="Gramene" id="rna-AYBTSS11_LOCUS26812">
    <property type="protein sequence ID" value="CAJ1974731.1"/>
    <property type="gene ID" value="gene-AYBTSS11_LOCUS26812"/>
</dbReference>
<sequence length="110" mass="12303">MADTTCYEENVNVYSQGLGCCHHDPCHEQALLHSNQLGNSAGYDAVLNWSSNNNANSGVLRSTEDDGVYVFDFVNLGYDNMENNDRVLWSIEEDVYIIDSVNLGHNQLQT</sequence>
<reference evidence="1" key="1">
    <citation type="submission" date="2023-10" db="EMBL/GenBank/DDBJ databases">
        <authorList>
            <person name="Domelevo Entfellner J.-B."/>
        </authorList>
    </citation>
    <scope>NUCLEOTIDE SEQUENCE</scope>
</reference>
<protein>
    <submittedName>
        <fullName evidence="1">Uncharacterized protein</fullName>
    </submittedName>
</protein>
<dbReference type="EMBL" id="OY731406">
    <property type="protein sequence ID" value="CAJ1974731.1"/>
    <property type="molecule type" value="Genomic_DNA"/>
</dbReference>